<accession>A0A649V8W1</accession>
<dbReference type="RefSeq" id="YP_010061464.1">
    <property type="nucleotide sequence ID" value="NC_054783.1"/>
</dbReference>
<keyword evidence="2" id="KW-1185">Reference proteome</keyword>
<dbReference type="Proteomes" id="UP000423725">
    <property type="component" value="Segment"/>
</dbReference>
<evidence type="ECO:0000313" key="1">
    <source>
        <dbReference type="EMBL" id="QGJ88791.1"/>
    </source>
</evidence>
<name>A0A649V8W1_9CAUD</name>
<dbReference type="KEGG" id="vg:64871082"/>
<dbReference type="GeneID" id="64871082"/>
<organism evidence="1 2">
    <name type="scientific">Mycobacterium phage Yecey3</name>
    <dbReference type="NCBI Taxonomy" id="2656617"/>
    <lineage>
        <taxon>Viruses</taxon>
        <taxon>Duplodnaviria</taxon>
        <taxon>Heunggongvirae</taxon>
        <taxon>Uroviricota</taxon>
        <taxon>Caudoviricetes</taxon>
        <taxon>Yeceytrevirus</taxon>
        <taxon>Yeceytrevirus yecey3</taxon>
    </lineage>
</organism>
<reference evidence="1 2" key="1">
    <citation type="submission" date="2019-10" db="EMBL/GenBank/DDBJ databases">
        <authorList>
            <person name="Curtis N."/>
            <person name="Kistler A.L."/>
            <person name="Garlena R.A."/>
            <person name="Russell D.A."/>
            <person name="Pope W.H."/>
            <person name="Jacobs-Sera D."/>
            <person name="Hatfull G.F."/>
        </authorList>
    </citation>
    <scope>NUCLEOTIDE SEQUENCE [LARGE SCALE GENOMIC DNA]</scope>
</reference>
<dbReference type="EMBL" id="MN585979">
    <property type="protein sequence ID" value="QGJ88791.1"/>
    <property type="molecule type" value="Genomic_DNA"/>
</dbReference>
<evidence type="ECO:0000313" key="2">
    <source>
        <dbReference type="Proteomes" id="UP000423725"/>
    </source>
</evidence>
<sequence length="43" mass="5519">MPTWIRRLFRRNPDRWPAWRPDQILTPENRTIVRPDYYRREHG</sequence>
<proteinExistence type="predicted"/>
<gene>
    <name evidence="1" type="primary">39</name>
    <name evidence="1" type="ORF">SEA_YECEY3_39</name>
</gene>
<protein>
    <submittedName>
        <fullName evidence="1">Uncharacterized protein</fullName>
    </submittedName>
</protein>